<dbReference type="OrthoDB" id="5727024at2"/>
<dbReference type="AlphaFoldDB" id="A0A3N2DLD5"/>
<organism evidence="1 2">
    <name type="scientific">Sinobacterium caligoides</name>
    <dbReference type="NCBI Taxonomy" id="933926"/>
    <lineage>
        <taxon>Bacteria</taxon>
        <taxon>Pseudomonadati</taxon>
        <taxon>Pseudomonadota</taxon>
        <taxon>Gammaproteobacteria</taxon>
        <taxon>Cellvibrionales</taxon>
        <taxon>Spongiibacteraceae</taxon>
        <taxon>Sinobacterium</taxon>
    </lineage>
</organism>
<dbReference type="EMBL" id="RKHR01000005">
    <property type="protein sequence ID" value="ROS00175.1"/>
    <property type="molecule type" value="Genomic_DNA"/>
</dbReference>
<dbReference type="Proteomes" id="UP000275394">
    <property type="component" value="Unassembled WGS sequence"/>
</dbReference>
<protein>
    <submittedName>
        <fullName evidence="1">Uncharacterized protein</fullName>
    </submittedName>
</protein>
<keyword evidence="2" id="KW-1185">Reference proteome</keyword>
<proteinExistence type="predicted"/>
<gene>
    <name evidence="1" type="ORF">EDC56_2811</name>
</gene>
<comment type="caution">
    <text evidence="1">The sequence shown here is derived from an EMBL/GenBank/DDBJ whole genome shotgun (WGS) entry which is preliminary data.</text>
</comment>
<evidence type="ECO:0000313" key="1">
    <source>
        <dbReference type="EMBL" id="ROS00175.1"/>
    </source>
</evidence>
<reference evidence="1 2" key="1">
    <citation type="submission" date="2018-11" db="EMBL/GenBank/DDBJ databases">
        <title>Genomic Encyclopedia of Type Strains, Phase IV (KMG-IV): sequencing the most valuable type-strain genomes for metagenomic binning, comparative biology and taxonomic classification.</title>
        <authorList>
            <person name="Goeker M."/>
        </authorList>
    </citation>
    <scope>NUCLEOTIDE SEQUENCE [LARGE SCALE GENOMIC DNA]</scope>
    <source>
        <strain evidence="1 2">DSM 100316</strain>
    </source>
</reference>
<accession>A0A3N2DLD5</accession>
<dbReference type="RefSeq" id="WP_123713155.1">
    <property type="nucleotide sequence ID" value="NZ_RKHR01000005.1"/>
</dbReference>
<evidence type="ECO:0000313" key="2">
    <source>
        <dbReference type="Proteomes" id="UP000275394"/>
    </source>
</evidence>
<sequence length="285" mass="32189">MRNYLKYSSIKLRDLKEPCIPVGPSFSSSGVVAARLAGSVLKIKAPRHSPGDDCSEHIAPRHDSILNFGFRMDSERVIPDQSWEYASVFRRSWGFYGPWFTGRQARLTMNIVVYRPVEPKEGVSFFHPRAFEHAVAALQTAYRGHQEENGVAAWRAPVDWKGVSGLGVPAASFDLVPMLPGFSSMRRKCYFSIGDHYLVEISFRFLQRYPGSQAKRDAQISRQPMFDLIDDILANLQLTLSDEAQQQLELVQQHCPDMSVTENFPPLKWPVREGEVSSPLLADSN</sequence>
<name>A0A3N2DLD5_9GAMM</name>